<accession>A0A9P7UMS8</accession>
<evidence type="ECO:0000256" key="9">
    <source>
        <dbReference type="PIRSR" id="PIRSR602401-1"/>
    </source>
</evidence>
<dbReference type="GeneID" id="66082521"/>
<evidence type="ECO:0000256" key="7">
    <source>
        <dbReference type="ARBA" id="ARBA00023004"/>
    </source>
</evidence>
<reference evidence="11" key="1">
    <citation type="journal article" date="2021" name="Genome Biol. Evol.">
        <title>The assembled and annotated genome of the fairy-ring fungus Marasmius oreades.</title>
        <authorList>
            <person name="Hiltunen M."/>
            <person name="Ament-Velasquez S.L."/>
            <person name="Johannesson H."/>
        </authorList>
    </citation>
    <scope>NUCLEOTIDE SEQUENCE</scope>
    <source>
        <strain evidence="11">03SP1</strain>
    </source>
</reference>
<comment type="cofactor">
    <cofactor evidence="1 9">
        <name>heme</name>
        <dbReference type="ChEBI" id="CHEBI:30413"/>
    </cofactor>
</comment>
<keyword evidence="5 9" id="KW-0479">Metal-binding</keyword>
<protein>
    <recommendedName>
        <fullName evidence="13">Cytochrome P450</fullName>
    </recommendedName>
</protein>
<dbReference type="InterPro" id="IPR001128">
    <property type="entry name" value="Cyt_P450"/>
</dbReference>
<evidence type="ECO:0000256" key="1">
    <source>
        <dbReference type="ARBA" id="ARBA00001971"/>
    </source>
</evidence>
<comment type="pathway">
    <text evidence="2">Secondary metabolite biosynthesis.</text>
</comment>
<dbReference type="AlphaFoldDB" id="A0A9P7UMS8"/>
<evidence type="ECO:0000313" key="11">
    <source>
        <dbReference type="EMBL" id="KAG7087483.1"/>
    </source>
</evidence>
<dbReference type="InterPro" id="IPR050364">
    <property type="entry name" value="Cytochrome_P450_fung"/>
</dbReference>
<keyword evidence="7 9" id="KW-0408">Iron</keyword>
<dbReference type="PRINTS" id="PR00463">
    <property type="entry name" value="EP450I"/>
</dbReference>
<feature type="binding site" description="axial binding residue" evidence="9">
    <location>
        <position position="517"/>
    </location>
    <ligand>
        <name>heme</name>
        <dbReference type="ChEBI" id="CHEBI:30413"/>
    </ligand>
    <ligandPart>
        <name>Fe</name>
        <dbReference type="ChEBI" id="CHEBI:18248"/>
    </ligandPart>
</feature>
<dbReference type="CDD" id="cd11065">
    <property type="entry name" value="CYP64-like"/>
    <property type="match status" value="1"/>
</dbReference>
<proteinExistence type="inferred from homology"/>
<dbReference type="PRINTS" id="PR00385">
    <property type="entry name" value="P450"/>
</dbReference>
<dbReference type="GO" id="GO:0020037">
    <property type="term" value="F:heme binding"/>
    <property type="evidence" value="ECO:0007669"/>
    <property type="project" value="InterPro"/>
</dbReference>
<evidence type="ECO:0000256" key="6">
    <source>
        <dbReference type="ARBA" id="ARBA00023002"/>
    </source>
</evidence>
<organism evidence="11 12">
    <name type="scientific">Marasmius oreades</name>
    <name type="common">fairy-ring Marasmius</name>
    <dbReference type="NCBI Taxonomy" id="181124"/>
    <lineage>
        <taxon>Eukaryota</taxon>
        <taxon>Fungi</taxon>
        <taxon>Dikarya</taxon>
        <taxon>Basidiomycota</taxon>
        <taxon>Agaricomycotina</taxon>
        <taxon>Agaricomycetes</taxon>
        <taxon>Agaricomycetidae</taxon>
        <taxon>Agaricales</taxon>
        <taxon>Marasmiineae</taxon>
        <taxon>Marasmiaceae</taxon>
        <taxon>Marasmius</taxon>
    </lineage>
</organism>
<dbReference type="OrthoDB" id="2789670at2759"/>
<dbReference type="PANTHER" id="PTHR46300">
    <property type="entry name" value="P450, PUTATIVE (EUROFUNG)-RELATED-RELATED"/>
    <property type="match status" value="1"/>
</dbReference>
<dbReference type="GO" id="GO:0016705">
    <property type="term" value="F:oxidoreductase activity, acting on paired donors, with incorporation or reduction of molecular oxygen"/>
    <property type="evidence" value="ECO:0007669"/>
    <property type="project" value="InterPro"/>
</dbReference>
<comment type="caution">
    <text evidence="11">The sequence shown here is derived from an EMBL/GenBank/DDBJ whole genome shotgun (WGS) entry which is preliminary data.</text>
</comment>
<keyword evidence="6 10" id="KW-0560">Oxidoreductase</keyword>
<gene>
    <name evidence="11" type="ORF">E1B28_013446</name>
</gene>
<dbReference type="GO" id="GO:0005506">
    <property type="term" value="F:iron ion binding"/>
    <property type="evidence" value="ECO:0007669"/>
    <property type="project" value="InterPro"/>
</dbReference>
<dbReference type="InterPro" id="IPR017972">
    <property type="entry name" value="Cyt_P450_CS"/>
</dbReference>
<evidence type="ECO:0008006" key="13">
    <source>
        <dbReference type="Google" id="ProtNLM"/>
    </source>
</evidence>
<evidence type="ECO:0000256" key="5">
    <source>
        <dbReference type="ARBA" id="ARBA00022723"/>
    </source>
</evidence>
<dbReference type="InterPro" id="IPR002401">
    <property type="entry name" value="Cyt_P450_E_grp-I"/>
</dbReference>
<dbReference type="Pfam" id="PF00067">
    <property type="entry name" value="p450"/>
    <property type="match status" value="1"/>
</dbReference>
<dbReference type="Proteomes" id="UP001049176">
    <property type="component" value="Chromosome 9"/>
</dbReference>
<comment type="similarity">
    <text evidence="3 10">Belongs to the cytochrome P450 family.</text>
</comment>
<keyword evidence="12" id="KW-1185">Reference proteome</keyword>
<dbReference type="EMBL" id="CM032189">
    <property type="protein sequence ID" value="KAG7087483.1"/>
    <property type="molecule type" value="Genomic_DNA"/>
</dbReference>
<evidence type="ECO:0000256" key="3">
    <source>
        <dbReference type="ARBA" id="ARBA00010617"/>
    </source>
</evidence>
<evidence type="ECO:0000313" key="12">
    <source>
        <dbReference type="Proteomes" id="UP001049176"/>
    </source>
</evidence>
<keyword evidence="4 9" id="KW-0349">Heme</keyword>
<dbReference type="Gene3D" id="1.10.630.10">
    <property type="entry name" value="Cytochrome P450"/>
    <property type="match status" value="1"/>
</dbReference>
<dbReference type="PANTHER" id="PTHR46300:SF7">
    <property type="entry name" value="P450, PUTATIVE (EUROFUNG)-RELATED"/>
    <property type="match status" value="1"/>
</dbReference>
<evidence type="ECO:0000256" key="4">
    <source>
        <dbReference type="ARBA" id="ARBA00022617"/>
    </source>
</evidence>
<dbReference type="GO" id="GO:0004497">
    <property type="term" value="F:monooxygenase activity"/>
    <property type="evidence" value="ECO:0007669"/>
    <property type="project" value="UniProtKB-KW"/>
</dbReference>
<name>A0A9P7UMS8_9AGAR</name>
<dbReference type="SUPFAM" id="SSF48264">
    <property type="entry name" value="Cytochrome P450"/>
    <property type="match status" value="1"/>
</dbReference>
<evidence type="ECO:0000256" key="2">
    <source>
        <dbReference type="ARBA" id="ARBA00005179"/>
    </source>
</evidence>
<keyword evidence="8 10" id="KW-0503">Monooxygenase</keyword>
<dbReference type="RefSeq" id="XP_043003954.1">
    <property type="nucleotide sequence ID" value="XM_043158603.1"/>
</dbReference>
<dbReference type="PROSITE" id="PS00086">
    <property type="entry name" value="CYTOCHROME_P450"/>
    <property type="match status" value="1"/>
</dbReference>
<dbReference type="KEGG" id="more:E1B28_013446"/>
<dbReference type="InterPro" id="IPR036396">
    <property type="entry name" value="Cyt_P450_sf"/>
</dbReference>
<evidence type="ECO:0000256" key="10">
    <source>
        <dbReference type="RuleBase" id="RU000461"/>
    </source>
</evidence>
<evidence type="ECO:0000256" key="8">
    <source>
        <dbReference type="ARBA" id="ARBA00023033"/>
    </source>
</evidence>
<sequence length="583" mass="66310">MSKQPRYPTSSLPHAGTVPNKLQTGGCITVQVGIVRFLISCYLHYTPIPTERVLPRIFILYRRSSVCSVRRSSLMDLLKSVLILSISIFSLRLLVNRHRRGLHLPPGPKGLPIVGNFVEARAVANSNEPPWVTFSKWSHLYGDIFTFQVFGSRTVVLNSYKAIMDLLERRAHNYSDRPSSPMLNELVRWKWLFSLMRYSDWWRLHRRTFHQSFRSRIVPEYYEIQKQRTSLLIQRLVTSPKDFFGHVRAHSGEIILEIVYGYRTQDKIDPYIKLVDVAMEGLNAPGVHGTFMVDFFPILKHVPAWFPGAGFKTKAEVWARNTDRVLDLPWALAKKLMDEGRAVPCFCTRNLEKLPPSGDNSVMDEVIKNCAAIALIAAGETTVSAILSFILAMVLNPQVQTRAQKELDELTGFTRLPEFADRKNLPYIDAVLSETLRWNPVVPLALPHRAVNDDIYEGYLIPKGSTIVPNAWAVLRDESLYGPDTQNFNPDRFLKQDGKSLPPNPELLAFGFGRRVCPGRYLAINSLWLTMTYLLTSYTIAKELDSEGKEIDPVVNYNTPGITSHPHPFPCRFIPRSSAPSFN</sequence>